<sequence length="30" mass="3568">MNVQFCPYLNNAKVVDMVDIFGCWNWEEMA</sequence>
<organism evidence="1 2">
    <name type="scientific">Trifolium medium</name>
    <dbReference type="NCBI Taxonomy" id="97028"/>
    <lineage>
        <taxon>Eukaryota</taxon>
        <taxon>Viridiplantae</taxon>
        <taxon>Streptophyta</taxon>
        <taxon>Embryophyta</taxon>
        <taxon>Tracheophyta</taxon>
        <taxon>Spermatophyta</taxon>
        <taxon>Magnoliopsida</taxon>
        <taxon>eudicotyledons</taxon>
        <taxon>Gunneridae</taxon>
        <taxon>Pentapetalae</taxon>
        <taxon>rosids</taxon>
        <taxon>fabids</taxon>
        <taxon>Fabales</taxon>
        <taxon>Fabaceae</taxon>
        <taxon>Papilionoideae</taxon>
        <taxon>50 kb inversion clade</taxon>
        <taxon>NPAAA clade</taxon>
        <taxon>Hologalegina</taxon>
        <taxon>IRL clade</taxon>
        <taxon>Trifolieae</taxon>
        <taxon>Trifolium</taxon>
    </lineage>
</organism>
<dbReference type="AlphaFoldDB" id="A0A392V121"/>
<reference evidence="1 2" key="1">
    <citation type="journal article" date="2018" name="Front. Plant Sci.">
        <title>Red Clover (Trifolium pratense) and Zigzag Clover (T. medium) - A Picture of Genomic Similarities and Differences.</title>
        <authorList>
            <person name="Dluhosova J."/>
            <person name="Istvanek J."/>
            <person name="Nedelnik J."/>
            <person name="Repkova J."/>
        </authorList>
    </citation>
    <scope>NUCLEOTIDE SEQUENCE [LARGE SCALE GENOMIC DNA]</scope>
    <source>
        <strain evidence="2">cv. 10/8</strain>
        <tissue evidence="1">Leaf</tissue>
    </source>
</reference>
<dbReference type="Proteomes" id="UP000265520">
    <property type="component" value="Unassembled WGS sequence"/>
</dbReference>
<keyword evidence="2" id="KW-1185">Reference proteome</keyword>
<proteinExistence type="predicted"/>
<accession>A0A392V121</accession>
<dbReference type="EMBL" id="LXQA011011611">
    <property type="protein sequence ID" value="MCI81133.1"/>
    <property type="molecule type" value="Genomic_DNA"/>
</dbReference>
<comment type="caution">
    <text evidence="1">The sequence shown here is derived from an EMBL/GenBank/DDBJ whole genome shotgun (WGS) entry which is preliminary data.</text>
</comment>
<evidence type="ECO:0000313" key="1">
    <source>
        <dbReference type="EMBL" id="MCI81133.1"/>
    </source>
</evidence>
<protein>
    <submittedName>
        <fullName evidence="1">Uncharacterized protein</fullName>
    </submittedName>
</protein>
<feature type="non-terminal residue" evidence="1">
    <location>
        <position position="30"/>
    </location>
</feature>
<evidence type="ECO:0000313" key="2">
    <source>
        <dbReference type="Proteomes" id="UP000265520"/>
    </source>
</evidence>
<name>A0A392V121_9FABA</name>